<name>A0ACC0JI12_CHOFU</name>
<feature type="non-terminal residue" evidence="1">
    <location>
        <position position="1"/>
    </location>
</feature>
<keyword evidence="2" id="KW-1185">Reference proteome</keyword>
<gene>
    <name evidence="1" type="ORF">MSG28_012806</name>
</gene>
<reference evidence="1 2" key="1">
    <citation type="journal article" date="2022" name="Genome Biol. Evol.">
        <title>The Spruce Budworm Genome: Reconstructing the Evolutionary History of Antifreeze Proteins.</title>
        <authorList>
            <person name="Beliveau C."/>
            <person name="Gagne P."/>
            <person name="Picq S."/>
            <person name="Vernygora O."/>
            <person name="Keeling C.I."/>
            <person name="Pinkney K."/>
            <person name="Doucet D."/>
            <person name="Wen F."/>
            <person name="Johnston J.S."/>
            <person name="Maaroufi H."/>
            <person name="Boyle B."/>
            <person name="Laroche J."/>
            <person name="Dewar K."/>
            <person name="Juretic N."/>
            <person name="Blackburn G."/>
            <person name="Nisole A."/>
            <person name="Brunet B."/>
            <person name="Brandao M."/>
            <person name="Lumley L."/>
            <person name="Duan J."/>
            <person name="Quan G."/>
            <person name="Lucarotti C.J."/>
            <person name="Roe A.D."/>
            <person name="Sperling F.A.H."/>
            <person name="Levesque R.C."/>
            <person name="Cusson M."/>
        </authorList>
    </citation>
    <scope>NUCLEOTIDE SEQUENCE [LARGE SCALE GENOMIC DNA]</scope>
    <source>
        <strain evidence="1">Glfc:IPQL:Cfum</strain>
    </source>
</reference>
<evidence type="ECO:0000313" key="1">
    <source>
        <dbReference type="EMBL" id="KAI8423788.1"/>
    </source>
</evidence>
<organism evidence="1 2">
    <name type="scientific">Choristoneura fumiferana</name>
    <name type="common">Spruce budworm moth</name>
    <name type="synonym">Archips fumiferana</name>
    <dbReference type="NCBI Taxonomy" id="7141"/>
    <lineage>
        <taxon>Eukaryota</taxon>
        <taxon>Metazoa</taxon>
        <taxon>Ecdysozoa</taxon>
        <taxon>Arthropoda</taxon>
        <taxon>Hexapoda</taxon>
        <taxon>Insecta</taxon>
        <taxon>Pterygota</taxon>
        <taxon>Neoptera</taxon>
        <taxon>Endopterygota</taxon>
        <taxon>Lepidoptera</taxon>
        <taxon>Glossata</taxon>
        <taxon>Ditrysia</taxon>
        <taxon>Tortricoidea</taxon>
        <taxon>Tortricidae</taxon>
        <taxon>Tortricinae</taxon>
        <taxon>Choristoneura</taxon>
    </lineage>
</organism>
<accession>A0ACC0JI12</accession>
<protein>
    <submittedName>
        <fullName evidence="1">Uncharacterized protein</fullName>
    </submittedName>
</protein>
<comment type="caution">
    <text evidence="1">The sequence shown here is derived from an EMBL/GenBank/DDBJ whole genome shotgun (WGS) entry which is preliminary data.</text>
</comment>
<feature type="non-terminal residue" evidence="1">
    <location>
        <position position="403"/>
    </location>
</feature>
<dbReference type="Proteomes" id="UP001064048">
    <property type="component" value="Chromosome 22"/>
</dbReference>
<proteinExistence type="predicted"/>
<dbReference type="EMBL" id="CM046122">
    <property type="protein sequence ID" value="KAI8423788.1"/>
    <property type="molecule type" value="Genomic_DNA"/>
</dbReference>
<evidence type="ECO:0000313" key="2">
    <source>
        <dbReference type="Proteomes" id="UP001064048"/>
    </source>
</evidence>
<sequence>VHFLFRRIVSDKINKMQRQRLETESLVNVEGAKTLADVVGYDAVHLQKREKLKLLLEQEEEELTQELATKQAMEECVYCTEKDSKIKTHKEEVEKEKEQYERDQERRRQQEMLERRLAYDEQIASANRKRRETLREEREKENRRLERMRKKMEQDHYEELVLANVFNNIQIKGSCTKDSTVFKVHLIDLIIAKKTSPVAEVDRMVRRIKLQRKHQAQCKKRRQRTHITTIKDYMERMGMDIRMQCILCNWAGPKIILEYHIRKTSRVLDSTARYVRFVRKLRALEEEQRKGNETKHKELTDKHSKCVHVLPCIVKLRAKECEEVQLYQMKEKAARRAAEKEFDKMWNARLQTARERDEMIKERKETVARHAAEAKLIGDTWDSLAGQGLAAQLAKEELRKRKE</sequence>